<protein>
    <submittedName>
        <fullName evidence="1">Uncharacterized protein</fullName>
    </submittedName>
</protein>
<name>A0A328NXP7_9ACTN</name>
<sequence length="43" mass="4941">MAMRGAASDMVLYFYERVPLDDLETTGDIQPMEQLADWDPNAY</sequence>
<proteinExistence type="predicted"/>
<organism evidence="1 2">
    <name type="scientific">Micromonospora saelicesensis</name>
    <dbReference type="NCBI Taxonomy" id="285676"/>
    <lineage>
        <taxon>Bacteria</taxon>
        <taxon>Bacillati</taxon>
        <taxon>Actinomycetota</taxon>
        <taxon>Actinomycetes</taxon>
        <taxon>Micromonosporales</taxon>
        <taxon>Micromonosporaceae</taxon>
        <taxon>Micromonospora</taxon>
    </lineage>
</organism>
<dbReference type="RefSeq" id="WP_258400243.1">
    <property type="nucleotide sequence ID" value="NZ_PYAG01000001.1"/>
</dbReference>
<evidence type="ECO:0000313" key="2">
    <source>
        <dbReference type="Proteomes" id="UP000249419"/>
    </source>
</evidence>
<reference evidence="1 2" key="1">
    <citation type="submission" date="2018-03" db="EMBL/GenBank/DDBJ databases">
        <title>Defining the species Micromonospora saelicesensis and Micromonospora noduli under the framework of genomics.</title>
        <authorList>
            <person name="Riesco R."/>
            <person name="Trujillo M.E."/>
        </authorList>
    </citation>
    <scope>NUCLEOTIDE SEQUENCE [LARGE SCALE GENOMIC DNA]</scope>
    <source>
        <strain evidence="1 2">PSN13</strain>
    </source>
</reference>
<dbReference type="AlphaFoldDB" id="A0A328NXP7"/>
<accession>A0A328NXP7</accession>
<gene>
    <name evidence="1" type="ORF">PSN13_00343</name>
</gene>
<dbReference type="Proteomes" id="UP000249419">
    <property type="component" value="Unassembled WGS sequence"/>
</dbReference>
<dbReference type="EMBL" id="PYAG01000001">
    <property type="protein sequence ID" value="RAO39319.1"/>
    <property type="molecule type" value="Genomic_DNA"/>
</dbReference>
<evidence type="ECO:0000313" key="1">
    <source>
        <dbReference type="EMBL" id="RAO39319.1"/>
    </source>
</evidence>
<comment type="caution">
    <text evidence="1">The sequence shown here is derived from an EMBL/GenBank/DDBJ whole genome shotgun (WGS) entry which is preliminary data.</text>
</comment>